<organism evidence="4 5">
    <name type="scientific">Plectus sambesii</name>
    <dbReference type="NCBI Taxonomy" id="2011161"/>
    <lineage>
        <taxon>Eukaryota</taxon>
        <taxon>Metazoa</taxon>
        <taxon>Ecdysozoa</taxon>
        <taxon>Nematoda</taxon>
        <taxon>Chromadorea</taxon>
        <taxon>Plectida</taxon>
        <taxon>Plectina</taxon>
        <taxon>Plectoidea</taxon>
        <taxon>Plectidae</taxon>
        <taxon>Plectus</taxon>
    </lineage>
</organism>
<proteinExistence type="predicted"/>
<evidence type="ECO:0000313" key="4">
    <source>
        <dbReference type="Proteomes" id="UP000887566"/>
    </source>
</evidence>
<keyword evidence="2" id="KW-0812">Transmembrane</keyword>
<feature type="compositionally biased region" description="Low complexity" evidence="1">
    <location>
        <begin position="279"/>
        <end position="294"/>
    </location>
</feature>
<evidence type="ECO:0000256" key="2">
    <source>
        <dbReference type="SAM" id="Phobius"/>
    </source>
</evidence>
<dbReference type="AlphaFoldDB" id="A0A914X0W3"/>
<accession>A0A914X0W3</accession>
<feature type="region of interest" description="Disordered" evidence="1">
    <location>
        <begin position="275"/>
        <end position="350"/>
    </location>
</feature>
<feature type="transmembrane region" description="Helical" evidence="2">
    <location>
        <begin position="146"/>
        <end position="168"/>
    </location>
</feature>
<dbReference type="Pfam" id="PF26284">
    <property type="entry name" value="DUF8077"/>
    <property type="match status" value="1"/>
</dbReference>
<name>A0A914X0W3_9BILA</name>
<evidence type="ECO:0000259" key="3">
    <source>
        <dbReference type="Pfam" id="PF26284"/>
    </source>
</evidence>
<evidence type="ECO:0000256" key="1">
    <source>
        <dbReference type="SAM" id="MobiDB-lite"/>
    </source>
</evidence>
<keyword evidence="2" id="KW-1133">Transmembrane helix</keyword>
<protein>
    <recommendedName>
        <fullName evidence="3">DUF8077 domain-containing protein</fullName>
    </recommendedName>
</protein>
<evidence type="ECO:0000313" key="5">
    <source>
        <dbReference type="WBParaSite" id="PSAMB.scaffold59size90046.g1291.t1"/>
    </source>
</evidence>
<reference evidence="5" key="1">
    <citation type="submission" date="2022-11" db="UniProtKB">
        <authorList>
            <consortium name="WormBaseParasite"/>
        </authorList>
    </citation>
    <scope>IDENTIFICATION</scope>
</reference>
<sequence length="350" mass="38100">MSSAYGDPSQQELALAEFTMGVRAAFCSDSPVSDIIEPFRTVIAHFVSDFCRNAAACLLKKSALFTPDHIVFLDGYPKREFGVVHARFIVVMPHSVVPMARYGKPLLTKTVLSDMIKKHVSDIAEILGWNILSFEKMPKFDPVTEFMNQALIPIGIIIGLFMLFLAFWSSTLSSSSYGGEGWSVSGQSGGKNAAAKRTQEFIERQMSMQWPETGGADSGRQMGYENGDAVVLNVSTLSLPGNLQERRVSFSKLRQASGSQSQESVDLGIIPGIVITPDSGGPSSTSLLSPSPTSQRRLSHSRRMSSIEDMASKRARQSKSFFGGMGSSDQKKWKAGSMALRGFGKKRSGE</sequence>
<dbReference type="Proteomes" id="UP000887566">
    <property type="component" value="Unplaced"/>
</dbReference>
<dbReference type="WBParaSite" id="PSAMB.scaffold59size90046.g1291.t1">
    <property type="protein sequence ID" value="PSAMB.scaffold59size90046.g1291.t1"/>
    <property type="gene ID" value="PSAMB.scaffold59size90046.g1291"/>
</dbReference>
<keyword evidence="4" id="KW-1185">Reference proteome</keyword>
<feature type="domain" description="DUF8077" evidence="3">
    <location>
        <begin position="12"/>
        <end position="138"/>
    </location>
</feature>
<dbReference type="InterPro" id="IPR058390">
    <property type="entry name" value="DUF8077"/>
</dbReference>
<keyword evidence="2" id="KW-0472">Membrane</keyword>